<sequence length="116" mass="13958">MRVLGSILHDFYTCIENIFRKIAINIDDELPSDPTWHSILLNRMSLNIANIRKNVINEDLKEILYDYLRFRHIFRNVYGFKLNWDKMGHLVKSIESTHKTTNKQITEFLEFLEKMQ</sequence>
<reference evidence="2" key="1">
    <citation type="journal article" date="2015" name="Nature">
        <title>Complex archaea that bridge the gap between prokaryotes and eukaryotes.</title>
        <authorList>
            <person name="Spang A."/>
            <person name="Saw J.H."/>
            <person name="Jorgensen S.L."/>
            <person name="Zaremba-Niedzwiedzka K."/>
            <person name="Martijn J."/>
            <person name="Lind A.E."/>
            <person name="van Eijk R."/>
            <person name="Schleper C."/>
            <person name="Guy L."/>
            <person name="Ettema T.J."/>
        </authorList>
    </citation>
    <scope>NUCLEOTIDE SEQUENCE</scope>
</reference>
<comment type="caution">
    <text evidence="2">The sequence shown here is derived from an EMBL/GenBank/DDBJ whole genome shotgun (WGS) entry which is preliminary data.</text>
</comment>
<name>A0A0F9PP64_9ZZZZ</name>
<dbReference type="InterPro" id="IPR048769">
    <property type="entry name" value="HepT-like_dom"/>
</dbReference>
<dbReference type="EMBL" id="LAZR01002165">
    <property type="protein sequence ID" value="KKN33585.1"/>
    <property type="molecule type" value="Genomic_DNA"/>
</dbReference>
<feature type="domain" description="HepT-like" evidence="1">
    <location>
        <begin position="5"/>
        <end position="111"/>
    </location>
</feature>
<gene>
    <name evidence="2" type="ORF">LCGC14_0802140</name>
</gene>
<dbReference type="Pfam" id="PF20797">
    <property type="entry name" value="HepT-like_2"/>
    <property type="match status" value="1"/>
</dbReference>
<evidence type="ECO:0000259" key="1">
    <source>
        <dbReference type="Pfam" id="PF20797"/>
    </source>
</evidence>
<proteinExistence type="predicted"/>
<accession>A0A0F9PP64</accession>
<dbReference type="AlphaFoldDB" id="A0A0F9PP64"/>
<evidence type="ECO:0000313" key="2">
    <source>
        <dbReference type="EMBL" id="KKN33585.1"/>
    </source>
</evidence>
<organism evidence="2">
    <name type="scientific">marine sediment metagenome</name>
    <dbReference type="NCBI Taxonomy" id="412755"/>
    <lineage>
        <taxon>unclassified sequences</taxon>
        <taxon>metagenomes</taxon>
        <taxon>ecological metagenomes</taxon>
    </lineage>
</organism>
<protein>
    <recommendedName>
        <fullName evidence="1">HepT-like domain-containing protein</fullName>
    </recommendedName>
</protein>